<dbReference type="EMBL" id="CP030840">
    <property type="protein sequence ID" value="AXC13857.1"/>
    <property type="molecule type" value="Genomic_DNA"/>
</dbReference>
<dbReference type="AlphaFoldDB" id="A0A2Z5G516"/>
<dbReference type="Gene3D" id="3.40.50.720">
    <property type="entry name" value="NAD(P)-binding Rossmann-like Domain"/>
    <property type="match status" value="1"/>
</dbReference>
<reference evidence="3 4" key="1">
    <citation type="journal article" date="2018" name="Front. Microbiol.">
        <title>Hydrolytic Capabilities as a Key to Environmental Success: Chitinolytic and Cellulolytic Acidobacteria From Acidic Sub-arctic Soils and Boreal Peatlands.</title>
        <authorList>
            <person name="Belova S.E."/>
            <person name="Ravin N.V."/>
            <person name="Pankratov T.A."/>
            <person name="Rakitin A.L."/>
            <person name="Ivanova A.A."/>
            <person name="Beletsky A.V."/>
            <person name="Mardanov A.V."/>
            <person name="Sinninghe Damste J.S."/>
            <person name="Dedysh S.N."/>
        </authorList>
    </citation>
    <scope>NUCLEOTIDE SEQUENCE [LARGE SCALE GENOMIC DNA]</scope>
    <source>
        <strain evidence="3 4">SBC82</strain>
    </source>
</reference>
<dbReference type="InterPro" id="IPR036291">
    <property type="entry name" value="NAD(P)-bd_dom_sf"/>
</dbReference>
<dbReference type="Proteomes" id="UP000253606">
    <property type="component" value="Chromosome"/>
</dbReference>
<dbReference type="KEGG" id="abas:ACPOL_4585"/>
<keyword evidence="4" id="KW-1185">Reference proteome</keyword>
<dbReference type="InterPro" id="IPR028939">
    <property type="entry name" value="P5C_Rdtase_cat_N"/>
</dbReference>
<sequence length="228" mass="24317">MRIGLIGSGNMGRALGVRLAQSGHENFFGARSSVQAEDAAKLAANNSKHGSVDQAAGFGDVLIWTPREVDATRVLDDGSILRGKVIVDVDNRNYATDVRTGAWFEVSLAERLQNSLPDAQVVKAFNTIAMETFDRSAESLRSQGAQTFIAGRQAEAKRIVAEIASTLGFEAIDLGSSPAALRAIEALGDIIRLLMIEEGQGGDAHIKVIKLVGPTLGTIGTREHSKYE</sequence>
<accession>A0A2Z5G516</accession>
<name>A0A2Z5G516_9BACT</name>
<organism evidence="3 4">
    <name type="scientific">Acidisarcina polymorpha</name>
    <dbReference type="NCBI Taxonomy" id="2211140"/>
    <lineage>
        <taxon>Bacteria</taxon>
        <taxon>Pseudomonadati</taxon>
        <taxon>Acidobacteriota</taxon>
        <taxon>Terriglobia</taxon>
        <taxon>Terriglobales</taxon>
        <taxon>Acidobacteriaceae</taxon>
        <taxon>Acidisarcina</taxon>
    </lineage>
</organism>
<protein>
    <submittedName>
        <fullName evidence="3">Putative reductase</fullName>
    </submittedName>
</protein>
<dbReference type="InterPro" id="IPR051267">
    <property type="entry name" value="STEAP_metalloreductase"/>
</dbReference>
<dbReference type="Pfam" id="PF03807">
    <property type="entry name" value="F420_oxidored"/>
    <property type="match status" value="1"/>
</dbReference>
<evidence type="ECO:0000313" key="4">
    <source>
        <dbReference type="Proteomes" id="UP000253606"/>
    </source>
</evidence>
<keyword evidence="1" id="KW-0560">Oxidoreductase</keyword>
<feature type="domain" description="Pyrroline-5-carboxylate reductase catalytic N-terminal" evidence="2">
    <location>
        <begin position="2"/>
        <end position="91"/>
    </location>
</feature>
<proteinExistence type="predicted"/>
<evidence type="ECO:0000313" key="3">
    <source>
        <dbReference type="EMBL" id="AXC13857.1"/>
    </source>
</evidence>
<evidence type="ECO:0000256" key="1">
    <source>
        <dbReference type="ARBA" id="ARBA00023002"/>
    </source>
</evidence>
<dbReference type="GO" id="GO:0016491">
    <property type="term" value="F:oxidoreductase activity"/>
    <property type="evidence" value="ECO:0007669"/>
    <property type="project" value="UniProtKB-KW"/>
</dbReference>
<dbReference type="RefSeq" id="WP_114208759.1">
    <property type="nucleotide sequence ID" value="NZ_CP030840.1"/>
</dbReference>
<gene>
    <name evidence="3" type="ORF">ACPOL_4585</name>
</gene>
<dbReference type="OrthoDB" id="9786864at2"/>
<dbReference type="PANTHER" id="PTHR14239">
    <property type="entry name" value="DUDULIN-RELATED"/>
    <property type="match status" value="1"/>
</dbReference>
<evidence type="ECO:0000259" key="2">
    <source>
        <dbReference type="Pfam" id="PF03807"/>
    </source>
</evidence>
<dbReference type="SUPFAM" id="SSF51735">
    <property type="entry name" value="NAD(P)-binding Rossmann-fold domains"/>
    <property type="match status" value="1"/>
</dbReference>
<dbReference type="PANTHER" id="PTHR14239:SF10">
    <property type="entry name" value="REDUCTASE"/>
    <property type="match status" value="1"/>
</dbReference>